<evidence type="ECO:0000313" key="4">
    <source>
        <dbReference type="Proteomes" id="UP001446032"/>
    </source>
</evidence>
<keyword evidence="4" id="KW-1185">Reference proteome</keyword>
<feature type="chain" id="PRO_5046907518" evidence="1">
    <location>
        <begin position="34"/>
        <end position="440"/>
    </location>
</feature>
<sequence>MKRARLHKRCKMYGLSVLFMLTLLLGSGVSVNAASSITNQTVKTSITASGTRALKIQWNRISGASGYTIYRRESLRKPFKIYRKVTSGSTTSYLDRSLPVAKTYQYAVRAYRRENGKYVFSKYTAVLGATRPDGTSSTIKAASSSQINIAWKAVSRADGYRIYRKANNGNWSLAADVGSSKTFYTDKKVSAGTKYVYTVRPYKKAGNVKYLGTLKQSNTVTTPKSSSSNSKFSSSQKEVMKKILYAVETGGQVYGNQDYSDFTEAFTNSKTEYAITIGAGQWYATEAQRLLKLIHTTSPKTYKKYDSKNEVWNDVVNADWSKYRLEKKDKKDKNKIQIIINLISSPAGIKCQDYLMYKQIEEYEAEVRNLGVKDAKAVGECINIRHQGGYGAVTRILGKTRGEYTLDNIYKAMSTDTGGQVGTYKTRQQKVYTWLKTYMK</sequence>
<evidence type="ECO:0000313" key="3">
    <source>
        <dbReference type="EMBL" id="MEQ2357206.1"/>
    </source>
</evidence>
<keyword evidence="1" id="KW-0732">Signal</keyword>
<accession>A0ABV1AHH3</accession>
<feature type="signal peptide" evidence="1">
    <location>
        <begin position="1"/>
        <end position="33"/>
    </location>
</feature>
<feature type="domain" description="Fibronectin type-III" evidence="2">
    <location>
        <begin position="131"/>
        <end position="225"/>
    </location>
</feature>
<dbReference type="SUPFAM" id="SSF49265">
    <property type="entry name" value="Fibronectin type III"/>
    <property type="match status" value="1"/>
</dbReference>
<protein>
    <submittedName>
        <fullName evidence="3">Fibronectin type III domain-containing protein</fullName>
    </submittedName>
</protein>
<dbReference type="InterPro" id="IPR036116">
    <property type="entry name" value="FN3_sf"/>
</dbReference>
<evidence type="ECO:0000256" key="1">
    <source>
        <dbReference type="SAM" id="SignalP"/>
    </source>
</evidence>
<dbReference type="CDD" id="cd00063">
    <property type="entry name" value="FN3"/>
    <property type="match status" value="1"/>
</dbReference>
<dbReference type="SMART" id="SM00060">
    <property type="entry name" value="FN3"/>
    <property type="match status" value="2"/>
</dbReference>
<organism evidence="3 4">
    <name type="scientific">Blautia intestinihominis</name>
    <dbReference type="NCBI Taxonomy" id="3133152"/>
    <lineage>
        <taxon>Bacteria</taxon>
        <taxon>Bacillati</taxon>
        <taxon>Bacillota</taxon>
        <taxon>Clostridia</taxon>
        <taxon>Lachnospirales</taxon>
        <taxon>Lachnospiraceae</taxon>
        <taxon>Blautia</taxon>
    </lineage>
</organism>
<dbReference type="InterPro" id="IPR013783">
    <property type="entry name" value="Ig-like_fold"/>
</dbReference>
<gene>
    <name evidence="3" type="ORF">WMO75_02425</name>
</gene>
<dbReference type="Proteomes" id="UP001446032">
    <property type="component" value="Unassembled WGS sequence"/>
</dbReference>
<dbReference type="RefSeq" id="WP_022213931.1">
    <property type="nucleotide sequence ID" value="NZ_JBBMEI010000004.1"/>
</dbReference>
<dbReference type="EMBL" id="JBBMEI010000004">
    <property type="protein sequence ID" value="MEQ2357206.1"/>
    <property type="molecule type" value="Genomic_DNA"/>
</dbReference>
<proteinExistence type="predicted"/>
<dbReference type="InterPro" id="IPR003961">
    <property type="entry name" value="FN3_dom"/>
</dbReference>
<comment type="caution">
    <text evidence="3">The sequence shown here is derived from an EMBL/GenBank/DDBJ whole genome shotgun (WGS) entry which is preliminary data.</text>
</comment>
<dbReference type="PROSITE" id="PS50853">
    <property type="entry name" value="FN3"/>
    <property type="match status" value="1"/>
</dbReference>
<dbReference type="Gene3D" id="2.60.40.10">
    <property type="entry name" value="Immunoglobulins"/>
    <property type="match status" value="2"/>
</dbReference>
<evidence type="ECO:0000259" key="2">
    <source>
        <dbReference type="PROSITE" id="PS50853"/>
    </source>
</evidence>
<reference evidence="3 4" key="1">
    <citation type="submission" date="2024-03" db="EMBL/GenBank/DDBJ databases">
        <title>Human intestinal bacterial collection.</title>
        <authorList>
            <person name="Pauvert C."/>
            <person name="Hitch T.C.A."/>
            <person name="Clavel T."/>
        </authorList>
    </citation>
    <scope>NUCLEOTIDE SEQUENCE [LARGE SCALE GENOMIC DNA]</scope>
    <source>
        <strain evidence="3 4">CLA-AA-H95</strain>
    </source>
</reference>
<name>A0ABV1AHH3_9FIRM</name>